<accession>A0ABR3G7C3</accession>
<sequence>MHTTNGPLHEYRNSTQSSNSSTQTVYDQAEDAVNFWIVCEALPDYKYTLGDHVTFHIYVVGKVTGTQTVGPSHSDNEHRGALFNGFQFAKIPSDTPHHSAKGKDVPFYDSSSGFGGISADLICSKYLKHMKYFGKRPVRNPLRDEEVLRRKGLTHVTMRG</sequence>
<comment type="caution">
    <text evidence="2">The sequence shown here is derived from an EMBL/GenBank/DDBJ whole genome shotgun (WGS) entry which is preliminary data.</text>
</comment>
<proteinExistence type="predicted"/>
<organism evidence="2 3">
    <name type="scientific">Discina gigas</name>
    <dbReference type="NCBI Taxonomy" id="1032678"/>
    <lineage>
        <taxon>Eukaryota</taxon>
        <taxon>Fungi</taxon>
        <taxon>Dikarya</taxon>
        <taxon>Ascomycota</taxon>
        <taxon>Pezizomycotina</taxon>
        <taxon>Pezizomycetes</taxon>
        <taxon>Pezizales</taxon>
        <taxon>Discinaceae</taxon>
        <taxon>Discina</taxon>
    </lineage>
</organism>
<evidence type="ECO:0000313" key="3">
    <source>
        <dbReference type="Proteomes" id="UP001447188"/>
    </source>
</evidence>
<name>A0ABR3G7C3_9PEZI</name>
<evidence type="ECO:0000256" key="1">
    <source>
        <dbReference type="SAM" id="MobiDB-lite"/>
    </source>
</evidence>
<protein>
    <submittedName>
        <fullName evidence="2">Uncharacterized protein</fullName>
    </submittedName>
</protein>
<feature type="compositionally biased region" description="Low complexity" evidence="1">
    <location>
        <begin position="13"/>
        <end position="24"/>
    </location>
</feature>
<reference evidence="2 3" key="1">
    <citation type="submission" date="2024-02" db="EMBL/GenBank/DDBJ databases">
        <title>Discinaceae phylogenomics.</title>
        <authorList>
            <person name="Dirks A.C."/>
            <person name="James T.Y."/>
        </authorList>
    </citation>
    <scope>NUCLEOTIDE SEQUENCE [LARGE SCALE GENOMIC DNA]</scope>
    <source>
        <strain evidence="2 3">ACD0624</strain>
    </source>
</reference>
<dbReference type="Proteomes" id="UP001447188">
    <property type="component" value="Unassembled WGS sequence"/>
</dbReference>
<gene>
    <name evidence="2" type="ORF">Q9L58_009410</name>
</gene>
<evidence type="ECO:0000313" key="2">
    <source>
        <dbReference type="EMBL" id="KAL0631718.1"/>
    </source>
</evidence>
<feature type="region of interest" description="Disordered" evidence="1">
    <location>
        <begin position="1"/>
        <end position="24"/>
    </location>
</feature>
<dbReference type="EMBL" id="JBBBZM010000218">
    <property type="protein sequence ID" value="KAL0631718.1"/>
    <property type="molecule type" value="Genomic_DNA"/>
</dbReference>
<keyword evidence="3" id="KW-1185">Reference proteome</keyword>
<feature type="non-terminal residue" evidence="2">
    <location>
        <position position="160"/>
    </location>
</feature>